<dbReference type="InterPro" id="IPR045079">
    <property type="entry name" value="Oxoprolinase-like"/>
</dbReference>
<dbReference type="EMBL" id="PJEX01000100">
    <property type="protein sequence ID" value="TKW55406.1"/>
    <property type="molecule type" value="Genomic_DNA"/>
</dbReference>
<dbReference type="AlphaFoldDB" id="A0A4V6Y9H6"/>
<name>A0A4V6Y9H6_9PEZI</name>
<dbReference type="PANTHER" id="PTHR11365:SF2">
    <property type="entry name" value="5-OXOPROLINASE"/>
    <property type="match status" value="1"/>
</dbReference>
<dbReference type="STRING" id="1306861.A0A4V6Y9H6"/>
<proteinExistence type="predicted"/>
<dbReference type="Proteomes" id="UP000310108">
    <property type="component" value="Unassembled WGS sequence"/>
</dbReference>
<dbReference type="GO" id="GO:0006749">
    <property type="term" value="P:glutathione metabolic process"/>
    <property type="evidence" value="ECO:0007669"/>
    <property type="project" value="TreeGrafter"/>
</dbReference>
<comment type="caution">
    <text evidence="2">The sequence shown here is derived from an EMBL/GenBank/DDBJ whole genome shotgun (WGS) entry which is preliminary data.</text>
</comment>
<protein>
    <submittedName>
        <fullName evidence="2">Uncharacterized protein</fullName>
    </submittedName>
</protein>
<dbReference type="PANTHER" id="PTHR11365">
    <property type="entry name" value="5-OXOPROLINASE RELATED"/>
    <property type="match status" value="1"/>
</dbReference>
<gene>
    <name evidence="2" type="ORF">CTA1_2587</name>
</gene>
<evidence type="ECO:0000256" key="1">
    <source>
        <dbReference type="SAM" id="MobiDB-lite"/>
    </source>
</evidence>
<keyword evidence="3" id="KW-1185">Reference proteome</keyword>
<accession>A0A4V6Y9H6</accession>
<dbReference type="GO" id="GO:0005829">
    <property type="term" value="C:cytosol"/>
    <property type="evidence" value="ECO:0007669"/>
    <property type="project" value="TreeGrafter"/>
</dbReference>
<reference evidence="2 3" key="1">
    <citation type="journal article" date="2019" name="PLoS ONE">
        <title>Comparative genome analysis indicates high evolutionary potential of pathogenicity genes in Colletotrichum tanaceti.</title>
        <authorList>
            <person name="Lelwala R.V."/>
            <person name="Korhonen P.K."/>
            <person name="Young N.D."/>
            <person name="Scott J.B."/>
            <person name="Ades P.A."/>
            <person name="Gasser R.B."/>
            <person name="Taylor P.W.J."/>
        </authorList>
    </citation>
    <scope>NUCLEOTIDE SEQUENCE [LARGE SCALE GENOMIC DNA]</scope>
    <source>
        <strain evidence="2">BRIP57314</strain>
    </source>
</reference>
<dbReference type="GO" id="GO:0017168">
    <property type="term" value="F:5-oxoprolinase (ATP-hydrolyzing) activity"/>
    <property type="evidence" value="ECO:0007669"/>
    <property type="project" value="TreeGrafter"/>
</dbReference>
<organism evidence="2 3">
    <name type="scientific">Colletotrichum tanaceti</name>
    <dbReference type="NCBI Taxonomy" id="1306861"/>
    <lineage>
        <taxon>Eukaryota</taxon>
        <taxon>Fungi</taxon>
        <taxon>Dikarya</taxon>
        <taxon>Ascomycota</taxon>
        <taxon>Pezizomycotina</taxon>
        <taxon>Sordariomycetes</taxon>
        <taxon>Hypocreomycetidae</taxon>
        <taxon>Glomerellales</taxon>
        <taxon>Glomerellaceae</taxon>
        <taxon>Colletotrichum</taxon>
        <taxon>Colletotrichum destructivum species complex</taxon>
    </lineage>
</organism>
<evidence type="ECO:0000313" key="3">
    <source>
        <dbReference type="Proteomes" id="UP000310108"/>
    </source>
</evidence>
<evidence type="ECO:0000313" key="2">
    <source>
        <dbReference type="EMBL" id="TKW55406.1"/>
    </source>
</evidence>
<feature type="region of interest" description="Disordered" evidence="1">
    <location>
        <begin position="1"/>
        <end position="26"/>
    </location>
</feature>
<sequence length="151" mass="17883">MRSRDELESKMEKPKEKSRRALREQGFEESEVVFEEYFDMRYRGRDSALMIIKPDSDERKKARDWDFGTAFVQQHRYEFGFTLDDRDISVDDVRVQGIGKSYRHGGEDCRPLTSSWKSFGARTWIRAKRTTDRRSTSKRAFSIPPLTSLRT</sequence>